<evidence type="ECO:0000313" key="2">
    <source>
        <dbReference type="Proteomes" id="UP000593918"/>
    </source>
</evidence>
<dbReference type="Proteomes" id="UP000593918">
    <property type="component" value="Chromosome"/>
</dbReference>
<accession>A0A7L9UMU8</accession>
<organism evidence="1 2">
    <name type="scientific">Bifidobacterium longum subsp. longum</name>
    <dbReference type="NCBI Taxonomy" id="1679"/>
    <lineage>
        <taxon>Bacteria</taxon>
        <taxon>Bacillati</taxon>
        <taxon>Actinomycetota</taxon>
        <taxon>Actinomycetes</taxon>
        <taxon>Bifidobacteriales</taxon>
        <taxon>Bifidobacteriaceae</taxon>
        <taxon>Bifidobacterium</taxon>
    </lineage>
</organism>
<name>A0A7L9UMU8_BIFLL</name>
<evidence type="ECO:0008006" key="3">
    <source>
        <dbReference type="Google" id="ProtNLM"/>
    </source>
</evidence>
<proteinExistence type="predicted"/>
<dbReference type="EMBL" id="CP062943">
    <property type="protein sequence ID" value="QOL56208.1"/>
    <property type="molecule type" value="Genomic_DNA"/>
</dbReference>
<evidence type="ECO:0000313" key="1">
    <source>
        <dbReference type="EMBL" id="QOL56208.1"/>
    </source>
</evidence>
<protein>
    <recommendedName>
        <fullName evidence="3">Alpha-glucosidase</fullName>
    </recommendedName>
</protein>
<dbReference type="AlphaFoldDB" id="A0A7L9UMU8"/>
<gene>
    <name evidence="1" type="ORF">BL5915_02710</name>
</gene>
<reference evidence="1 2" key="1">
    <citation type="submission" date="2020-10" db="EMBL/GenBank/DDBJ databases">
        <title>Genome sequencing of Bifidobacterium longum subsp. longum KCTC 5915.</title>
        <authorList>
            <person name="Kim J."/>
        </authorList>
    </citation>
    <scope>NUCLEOTIDE SEQUENCE [LARGE SCALE GENOMIC DNA]</scope>
    <source>
        <strain evidence="1 2">KCTC 5915</strain>
    </source>
</reference>
<sequence>MQAGFDMDFYLDWRWDGHPNGYNLLLRNTDTPLEHEGDSGYFNADSDASIAPFPAEYLPQIADCRTHSPPDATMLLSLGEPVVGDGQLTLSPQSFAVLG</sequence>